<evidence type="ECO:0000313" key="1">
    <source>
        <dbReference type="EMBL" id="PCG67267.1"/>
    </source>
</evidence>
<proteinExistence type="predicted"/>
<sequence>MSAFKIFRQNYFNRASKHVMIDFSVAAALINKFHTKIRDRDDAAQILEIVNQNMEINNDLSEYVRERNLNRARADFRNINVDSENVREFPVLSYSDLILIACGTYQLKQAPSYYGEHIRFNGCYQIELCNDHRGSIMEGVNVSPNCFLLRARIAGRHISRKVYFVYILINSNDSGRSAIKKYCCNCIVGRRTVGCCAHVMTVIWYLGWARYQTNIFPPAQFLDDVLIVYDTNDMNV</sequence>
<comment type="caution">
    <text evidence="1">The sequence shown here is derived from an EMBL/GenBank/DDBJ whole genome shotgun (WGS) entry which is preliminary data.</text>
</comment>
<gene>
    <name evidence="1" type="ORF">B5V51_6639</name>
</gene>
<dbReference type="AlphaFoldDB" id="A0A2A4J551"/>
<name>A0A2A4J551_HELVI</name>
<evidence type="ECO:0008006" key="2">
    <source>
        <dbReference type="Google" id="ProtNLM"/>
    </source>
</evidence>
<dbReference type="EMBL" id="NWSH01002933">
    <property type="protein sequence ID" value="PCG67267.1"/>
    <property type="molecule type" value="Genomic_DNA"/>
</dbReference>
<dbReference type="STRING" id="7102.A0A2A4J551"/>
<protein>
    <recommendedName>
        <fullName evidence="2">SWIM-type domain-containing protein</fullName>
    </recommendedName>
</protein>
<reference evidence="1" key="1">
    <citation type="submission" date="2017-09" db="EMBL/GenBank/DDBJ databases">
        <title>Contemporary evolution of a Lepidopteran species, Heliothis virescens, in response to modern agricultural practices.</title>
        <authorList>
            <person name="Fritz M.L."/>
            <person name="Deyonke A.M."/>
            <person name="Papanicolaou A."/>
            <person name="Micinski S."/>
            <person name="Westbrook J."/>
            <person name="Gould F."/>
        </authorList>
    </citation>
    <scope>NUCLEOTIDE SEQUENCE [LARGE SCALE GENOMIC DNA]</scope>
    <source>
        <strain evidence="1">HvINT-</strain>
        <tissue evidence="1">Whole body</tissue>
    </source>
</reference>
<organism evidence="1">
    <name type="scientific">Heliothis virescens</name>
    <name type="common">Tobacco budworm moth</name>
    <dbReference type="NCBI Taxonomy" id="7102"/>
    <lineage>
        <taxon>Eukaryota</taxon>
        <taxon>Metazoa</taxon>
        <taxon>Ecdysozoa</taxon>
        <taxon>Arthropoda</taxon>
        <taxon>Hexapoda</taxon>
        <taxon>Insecta</taxon>
        <taxon>Pterygota</taxon>
        <taxon>Neoptera</taxon>
        <taxon>Endopterygota</taxon>
        <taxon>Lepidoptera</taxon>
        <taxon>Glossata</taxon>
        <taxon>Ditrysia</taxon>
        <taxon>Noctuoidea</taxon>
        <taxon>Noctuidae</taxon>
        <taxon>Heliothinae</taxon>
        <taxon>Heliothis</taxon>
    </lineage>
</organism>
<accession>A0A2A4J551</accession>